<comment type="caution">
    <text evidence="1">The sequence shown here is derived from an EMBL/GenBank/DDBJ whole genome shotgun (WGS) entry which is preliminary data.</text>
</comment>
<proteinExistence type="predicted"/>
<protein>
    <submittedName>
        <fullName evidence="1">Type IV toxin-antitoxin system AbiEi family antitoxin</fullName>
    </submittedName>
</protein>
<feature type="non-terminal residue" evidence="1">
    <location>
        <position position="1"/>
    </location>
</feature>
<name>A0ABW3MDK9_9PSEU</name>
<dbReference type="InterPro" id="IPR019238">
    <property type="entry name" value="AbiEi_2"/>
</dbReference>
<reference evidence="2" key="1">
    <citation type="journal article" date="2019" name="Int. J. Syst. Evol. Microbiol.">
        <title>The Global Catalogue of Microorganisms (GCM) 10K type strain sequencing project: providing services to taxonomists for standard genome sequencing and annotation.</title>
        <authorList>
            <consortium name="The Broad Institute Genomics Platform"/>
            <consortium name="The Broad Institute Genome Sequencing Center for Infectious Disease"/>
            <person name="Wu L."/>
            <person name="Ma J."/>
        </authorList>
    </citation>
    <scope>NUCLEOTIDE SEQUENCE [LARGE SCALE GENOMIC DNA]</scope>
    <source>
        <strain evidence="2">JCM 31486</strain>
    </source>
</reference>
<gene>
    <name evidence="1" type="ORF">ACFQ1S_18010</name>
</gene>
<sequence length="125" mass="13737">RFRIADSDVQELLAAPRVAVGGISAADAYQLGLGHGAEAEIYVDEATLDRLVDEFFLLESAQGNLVVHVVDDQWHWRTRRVHQGQVVTPRLVVAADLLESDDTRSRSAGRQLLTTTVDNGLRGMT</sequence>
<dbReference type="Proteomes" id="UP001597045">
    <property type="component" value="Unassembled WGS sequence"/>
</dbReference>
<organism evidence="1 2">
    <name type="scientific">Kibdelosporangium lantanae</name>
    <dbReference type="NCBI Taxonomy" id="1497396"/>
    <lineage>
        <taxon>Bacteria</taxon>
        <taxon>Bacillati</taxon>
        <taxon>Actinomycetota</taxon>
        <taxon>Actinomycetes</taxon>
        <taxon>Pseudonocardiales</taxon>
        <taxon>Pseudonocardiaceae</taxon>
        <taxon>Kibdelosporangium</taxon>
    </lineage>
</organism>
<evidence type="ECO:0000313" key="1">
    <source>
        <dbReference type="EMBL" id="MFD1047304.1"/>
    </source>
</evidence>
<evidence type="ECO:0000313" key="2">
    <source>
        <dbReference type="Proteomes" id="UP001597045"/>
    </source>
</evidence>
<dbReference type="EMBL" id="JBHTIS010001012">
    <property type="protein sequence ID" value="MFD1047304.1"/>
    <property type="molecule type" value="Genomic_DNA"/>
</dbReference>
<accession>A0ABW3MDK9</accession>
<keyword evidence="2" id="KW-1185">Reference proteome</keyword>
<dbReference type="Pfam" id="PF09952">
    <property type="entry name" value="AbiEi_2"/>
    <property type="match status" value="1"/>
</dbReference>